<evidence type="ECO:0000256" key="1">
    <source>
        <dbReference type="SAM" id="Phobius"/>
    </source>
</evidence>
<dbReference type="EMBL" id="LZTJ01000033">
    <property type="protein sequence ID" value="OBP70499.1"/>
    <property type="molecule type" value="Genomic_DNA"/>
</dbReference>
<comment type="caution">
    <text evidence="2">The sequence shown here is derived from an EMBL/GenBank/DDBJ whole genome shotgun (WGS) entry which is preliminary data.</text>
</comment>
<name>A0A1A5JBU9_RHILI</name>
<accession>A0A1A5JBU9</accession>
<keyword evidence="1" id="KW-1133">Transmembrane helix</keyword>
<feature type="transmembrane region" description="Helical" evidence="1">
    <location>
        <begin position="77"/>
        <end position="96"/>
    </location>
</feature>
<keyword evidence="1" id="KW-0812">Transmembrane</keyword>
<organism evidence="2 3">
    <name type="scientific">Rhizobium loti</name>
    <name type="common">Mesorhizobium loti</name>
    <dbReference type="NCBI Taxonomy" id="381"/>
    <lineage>
        <taxon>Bacteria</taxon>
        <taxon>Pseudomonadati</taxon>
        <taxon>Pseudomonadota</taxon>
        <taxon>Alphaproteobacteria</taxon>
        <taxon>Hyphomicrobiales</taxon>
        <taxon>Phyllobacteriaceae</taxon>
        <taxon>Mesorhizobium</taxon>
    </lineage>
</organism>
<evidence type="ECO:0000313" key="2">
    <source>
        <dbReference type="EMBL" id="OBP70499.1"/>
    </source>
</evidence>
<sequence>MNWWIGLCWIAGSICFAVLDHRARKQVGKRWLSEWPWRLATYFALGGVFAAIGYVPFFLYRLGEAVVGVYNHPPNPAVLLVLAVTATVATGILELARRTLREISSLRYGVRSMAAAGRIAAALALFAVATGVLGAGLFVGRHVLQNQ</sequence>
<proteinExistence type="predicted"/>
<gene>
    <name evidence="2" type="ORF">BAE39_23165</name>
</gene>
<reference evidence="3" key="1">
    <citation type="submission" date="2016-06" db="EMBL/GenBank/DDBJ databases">
        <title>NZP2037 Pacbio-Illumina hybrid assembly.</title>
        <authorList>
            <person name="Ramsay J.P."/>
        </authorList>
    </citation>
    <scope>NUCLEOTIDE SEQUENCE [LARGE SCALE GENOMIC DNA]</scope>
    <source>
        <strain evidence="3">R7ANS::ICEMlSym2042</strain>
    </source>
</reference>
<dbReference type="GeneID" id="66682956"/>
<evidence type="ECO:0000313" key="3">
    <source>
        <dbReference type="Proteomes" id="UP000093748"/>
    </source>
</evidence>
<dbReference type="RefSeq" id="WP_032931078.1">
    <property type="nucleotide sequence ID" value="NZ_LZTH01000003.1"/>
</dbReference>
<protein>
    <submittedName>
        <fullName evidence="2">Uncharacterized protein</fullName>
    </submittedName>
</protein>
<dbReference type="OrthoDB" id="9952737at2"/>
<keyword evidence="1" id="KW-0472">Membrane</keyword>
<feature type="transmembrane region" description="Helical" evidence="1">
    <location>
        <begin position="35"/>
        <end position="57"/>
    </location>
</feature>
<dbReference type="Proteomes" id="UP000093748">
    <property type="component" value="Unassembled WGS sequence"/>
</dbReference>
<feature type="transmembrane region" description="Helical" evidence="1">
    <location>
        <begin position="117"/>
        <end position="139"/>
    </location>
</feature>
<feature type="transmembrane region" description="Helical" evidence="1">
    <location>
        <begin position="6"/>
        <end position="23"/>
    </location>
</feature>
<dbReference type="AlphaFoldDB" id="A0A1A5JBU9"/>